<evidence type="ECO:0000256" key="8">
    <source>
        <dbReference type="ARBA" id="ARBA00022692"/>
    </source>
</evidence>
<sequence>MRGQLGADVDGNSLWHEGAVRPEAGVADPRWIVRKGPEHEGLKGLLRPIWCQPMFFIWVRGGQQVGGGEGSLEASQQVTDNWLLPEAPQGMHRGVSSFRGAGTAAKMTSPPLGADDAIPLQSAAPAVTGTKPKMSTTRKILLILGFLSTLAAIALITVAVTQNQPLPKNIKYGIVLDAGSSHTNLYVYEWPAEKENDTGVVQQVEVCKVEGPGISGYSQTTEKAGPSLVQCLRQAEGVIPLKQHQETPVYLGATAGMRLLRLENKDAAEKVLSSVEKTLRSAPFNFQGARIISGQEEGAYGWITINYLLGNFKQSGWKKFLHSLKSVSETSGALDLGGASTQITFVPDEISSESPQNLLYFRLYGKDYRVYTHSFLCYGKDQALQQKLARDLQSTENSSLFDPCFHQGYQRTISVSNFFKNPCTSVEKKQFPFSQLHIEGEGNYEKCRRNIQNLFNKTDCPYSSCSFNGIYLPPLQGDFGAFSAFYFVMNFLNLTSDDPFTLDEVASAIKKFCARPWHEVKLQYHQIKEKYLSEYCFSGAYILSLLENGYEFTTENWKRIHFLGKIGSSDAGWTLGYMLNLTNMIPAEEPPAPPLSYGSYVGLMVLCSLVLVSVILLAWLLFHKPKCLQKGVV</sequence>
<evidence type="ECO:0000256" key="29">
    <source>
        <dbReference type="ARBA" id="ARBA00048136"/>
    </source>
</evidence>
<dbReference type="GO" id="GO:0045134">
    <property type="term" value="F:UDP phosphatase activity"/>
    <property type="evidence" value="ECO:0000318"/>
    <property type="project" value="GO_Central"/>
</dbReference>
<comment type="catalytic activity">
    <reaction evidence="40">
        <text>CTP + 2 H2O = CMP + 2 phosphate + 2 H(+)</text>
        <dbReference type="Rhea" id="RHEA:64908"/>
        <dbReference type="ChEBI" id="CHEBI:15377"/>
        <dbReference type="ChEBI" id="CHEBI:15378"/>
        <dbReference type="ChEBI" id="CHEBI:37563"/>
        <dbReference type="ChEBI" id="CHEBI:43474"/>
        <dbReference type="ChEBI" id="CHEBI:60377"/>
    </reaction>
    <physiologicalReaction direction="left-to-right" evidence="40">
        <dbReference type="Rhea" id="RHEA:64909"/>
    </physiologicalReaction>
</comment>
<keyword evidence="14 46" id="KW-1133">Transmembrane helix</keyword>
<evidence type="ECO:0000256" key="35">
    <source>
        <dbReference type="ARBA" id="ARBA00049104"/>
    </source>
</evidence>
<evidence type="ECO:0000256" key="27">
    <source>
        <dbReference type="ARBA" id="ARBA00047627"/>
    </source>
</evidence>
<comment type="subunit">
    <text evidence="6">Homodimer; disulfide-linked.</text>
</comment>
<dbReference type="GO" id="GO:0005524">
    <property type="term" value="F:ATP binding"/>
    <property type="evidence" value="ECO:0007669"/>
    <property type="project" value="UniProtKB-KW"/>
</dbReference>
<dbReference type="Proteomes" id="UP000000539">
    <property type="component" value="Chromosome 6"/>
</dbReference>
<keyword evidence="13" id="KW-0460">Magnesium</keyword>
<keyword evidence="17" id="KW-0325">Glycoprotein</keyword>
<dbReference type="OrthoDB" id="6372431at2759"/>
<reference evidence="47" key="2">
    <citation type="submission" date="2025-08" db="UniProtKB">
        <authorList>
            <consortium name="Ensembl"/>
        </authorList>
    </citation>
    <scope>IDENTIFICATION</scope>
    <source>
        <strain evidence="47">broiler</strain>
    </source>
</reference>
<evidence type="ECO:0000256" key="25">
    <source>
        <dbReference type="ARBA" id="ARBA00047297"/>
    </source>
</evidence>
<evidence type="ECO:0000256" key="22">
    <source>
        <dbReference type="ARBA" id="ARBA00044280"/>
    </source>
</evidence>
<dbReference type="InterPro" id="IPR000407">
    <property type="entry name" value="GDA1_CD39_NTPase"/>
</dbReference>
<evidence type="ECO:0000256" key="31">
    <source>
        <dbReference type="ARBA" id="ARBA00048279"/>
    </source>
</evidence>
<evidence type="ECO:0000256" key="42">
    <source>
        <dbReference type="ARBA" id="ARBA00049526"/>
    </source>
</evidence>
<evidence type="ECO:0000256" key="5">
    <source>
        <dbReference type="ARBA" id="ARBA00009283"/>
    </source>
</evidence>
<evidence type="ECO:0000256" key="14">
    <source>
        <dbReference type="ARBA" id="ARBA00022989"/>
    </source>
</evidence>
<evidence type="ECO:0000256" key="1">
    <source>
        <dbReference type="ARBA" id="ARBA00001913"/>
    </source>
</evidence>
<gene>
    <name evidence="47" type="primary">ENTPD1</name>
</gene>
<dbReference type="EC" id="3.6.1.5" evidence="7"/>
<keyword evidence="49" id="KW-1267">Proteomics identification</keyword>
<comment type="catalytic activity">
    <reaction evidence="25">
        <text>a ribonucleoside 5'-triphosphate + 2 H2O = a ribonucleoside 5'-phosphate + 2 phosphate + 2 H(+)</text>
        <dbReference type="Rhea" id="RHEA:36795"/>
        <dbReference type="ChEBI" id="CHEBI:15377"/>
        <dbReference type="ChEBI" id="CHEBI:15378"/>
        <dbReference type="ChEBI" id="CHEBI:43474"/>
        <dbReference type="ChEBI" id="CHEBI:58043"/>
        <dbReference type="ChEBI" id="CHEBI:61557"/>
        <dbReference type="EC" id="3.6.1.5"/>
    </reaction>
    <physiologicalReaction direction="left-to-right" evidence="25">
        <dbReference type="Rhea" id="RHEA:36796"/>
    </physiologicalReaction>
</comment>
<dbReference type="FunCoup" id="A0A8V0ZNW3">
    <property type="interactions" value="80"/>
</dbReference>
<comment type="catalytic activity">
    <reaction evidence="41">
        <text>UDP + H2O = UMP + phosphate + H(+)</text>
        <dbReference type="Rhea" id="RHEA:64876"/>
        <dbReference type="ChEBI" id="CHEBI:15377"/>
        <dbReference type="ChEBI" id="CHEBI:15378"/>
        <dbReference type="ChEBI" id="CHEBI:43474"/>
        <dbReference type="ChEBI" id="CHEBI:57865"/>
        <dbReference type="ChEBI" id="CHEBI:58223"/>
    </reaction>
    <physiologicalReaction direction="left-to-right" evidence="41">
        <dbReference type="Rhea" id="RHEA:64877"/>
    </physiologicalReaction>
</comment>
<dbReference type="GO" id="GO:0004382">
    <property type="term" value="F:GDP phosphatase activity"/>
    <property type="evidence" value="ECO:0000318"/>
    <property type="project" value="GO_Central"/>
</dbReference>
<protein>
    <recommendedName>
        <fullName evidence="18">Ectonucleoside triphosphate diphosphohydrolase 1</fullName>
        <ecNumber evidence="7">3.6.1.5</ecNumber>
    </recommendedName>
    <alternativeName>
        <fullName evidence="23">ATP diphosphohydrolase</fullName>
    </alternativeName>
    <alternativeName>
        <fullName evidence="20">Ecto-ATP diphosphohydrolase 1</fullName>
    </alternativeName>
    <alternativeName>
        <fullName evidence="21">Ecto-apyrase</fullName>
    </alternativeName>
    <alternativeName>
        <fullName evidence="19">Lymphoid cell activation antigen</fullName>
    </alternativeName>
    <alternativeName>
        <fullName evidence="22">Nucleoside triphosphate diphosphohydrolase 1</fullName>
    </alternativeName>
</protein>
<evidence type="ECO:0000256" key="21">
    <source>
        <dbReference type="ARBA" id="ARBA00042196"/>
    </source>
</evidence>
<dbReference type="GeneTree" id="ENSGT01150000286965"/>
<comment type="catalytic activity">
    <reaction evidence="28">
        <text>a ribonucleoside 5'-triphosphate + H2O = a ribonucleoside 5'-diphosphate + phosphate + H(+)</text>
        <dbReference type="Rhea" id="RHEA:23680"/>
        <dbReference type="ChEBI" id="CHEBI:15377"/>
        <dbReference type="ChEBI" id="CHEBI:15378"/>
        <dbReference type="ChEBI" id="CHEBI:43474"/>
        <dbReference type="ChEBI" id="CHEBI:57930"/>
        <dbReference type="ChEBI" id="CHEBI:61557"/>
    </reaction>
    <physiologicalReaction direction="left-to-right" evidence="28">
        <dbReference type="Rhea" id="RHEA:23681"/>
    </physiologicalReaction>
</comment>
<comment type="catalytic activity">
    <reaction evidence="27">
        <text>ITP + 2 H2O = IMP + 2 phosphate + 2 H(+)</text>
        <dbReference type="Rhea" id="RHEA:77735"/>
        <dbReference type="ChEBI" id="CHEBI:15377"/>
        <dbReference type="ChEBI" id="CHEBI:15378"/>
        <dbReference type="ChEBI" id="CHEBI:43474"/>
        <dbReference type="ChEBI" id="CHEBI:58053"/>
        <dbReference type="ChEBI" id="CHEBI:61402"/>
    </reaction>
    <physiologicalReaction direction="left-to-right" evidence="27">
        <dbReference type="Rhea" id="RHEA:77736"/>
    </physiologicalReaction>
</comment>
<evidence type="ECO:0000256" key="26">
    <source>
        <dbReference type="ARBA" id="ARBA00047358"/>
    </source>
</evidence>
<evidence type="ECO:0000256" key="20">
    <source>
        <dbReference type="ARBA" id="ARBA00042147"/>
    </source>
</evidence>
<evidence type="ECO:0000256" key="13">
    <source>
        <dbReference type="ARBA" id="ARBA00022842"/>
    </source>
</evidence>
<comment type="subcellular location">
    <subcellularLocation>
        <location evidence="4">Membrane</location>
        <location evidence="4">Caveola</location>
    </subcellularLocation>
    <subcellularLocation>
        <location evidence="3">Membrane</location>
        <topology evidence="3">Multi-pass membrane protein</topology>
    </subcellularLocation>
</comment>
<keyword evidence="16" id="KW-1015">Disulfide bond</keyword>
<evidence type="ECO:0000256" key="33">
    <source>
        <dbReference type="ARBA" id="ARBA00048778"/>
    </source>
</evidence>
<feature type="transmembrane region" description="Helical" evidence="46">
    <location>
        <begin position="140"/>
        <end position="160"/>
    </location>
</feature>
<comment type="cofactor">
    <cofactor evidence="1">
        <name>Ca(2+)</name>
        <dbReference type="ChEBI" id="CHEBI:29108"/>
    </cofactor>
</comment>
<evidence type="ECO:0000256" key="12">
    <source>
        <dbReference type="ARBA" id="ARBA00022840"/>
    </source>
</evidence>
<keyword evidence="10 45" id="KW-0378">Hydrolase</keyword>
<evidence type="ECO:0000256" key="32">
    <source>
        <dbReference type="ARBA" id="ARBA00048517"/>
    </source>
</evidence>
<evidence type="ECO:0000256" key="18">
    <source>
        <dbReference type="ARBA" id="ARBA00039600"/>
    </source>
</evidence>
<evidence type="ECO:0000256" key="23">
    <source>
        <dbReference type="ARBA" id="ARBA00044314"/>
    </source>
</evidence>
<evidence type="ECO:0000256" key="11">
    <source>
        <dbReference type="ARBA" id="ARBA00022837"/>
    </source>
</evidence>
<comment type="catalytic activity">
    <reaction evidence="32">
        <text>ATP + 2 H2O = AMP + 2 phosphate + 2 H(+)</text>
        <dbReference type="Rhea" id="RHEA:20988"/>
        <dbReference type="ChEBI" id="CHEBI:15377"/>
        <dbReference type="ChEBI" id="CHEBI:15378"/>
        <dbReference type="ChEBI" id="CHEBI:30616"/>
        <dbReference type="ChEBI" id="CHEBI:43474"/>
        <dbReference type="ChEBI" id="CHEBI:456215"/>
    </reaction>
    <physiologicalReaction direction="left-to-right" evidence="32">
        <dbReference type="Rhea" id="RHEA:20989"/>
    </physiologicalReaction>
</comment>
<comment type="catalytic activity">
    <reaction evidence="34">
        <text>a ribonucleoside 5'-diphosphate + H2O = a ribonucleoside 5'-phosphate + phosphate + H(+)</text>
        <dbReference type="Rhea" id="RHEA:36799"/>
        <dbReference type="ChEBI" id="CHEBI:15377"/>
        <dbReference type="ChEBI" id="CHEBI:15378"/>
        <dbReference type="ChEBI" id="CHEBI:43474"/>
        <dbReference type="ChEBI" id="CHEBI:57930"/>
        <dbReference type="ChEBI" id="CHEBI:58043"/>
    </reaction>
    <physiologicalReaction direction="left-to-right" evidence="34">
        <dbReference type="Rhea" id="RHEA:36800"/>
    </physiologicalReaction>
</comment>
<evidence type="ECO:0000256" key="7">
    <source>
        <dbReference type="ARBA" id="ARBA00012148"/>
    </source>
</evidence>
<comment type="cofactor">
    <cofactor evidence="2">
        <name>Mg(2+)</name>
        <dbReference type="ChEBI" id="CHEBI:18420"/>
    </cofactor>
</comment>
<keyword evidence="9 44" id="KW-0547">Nucleotide-binding</keyword>
<evidence type="ECO:0000256" key="37">
    <source>
        <dbReference type="ARBA" id="ARBA00049189"/>
    </source>
</evidence>
<evidence type="ECO:0000256" key="2">
    <source>
        <dbReference type="ARBA" id="ARBA00001946"/>
    </source>
</evidence>
<evidence type="ECO:0000256" key="36">
    <source>
        <dbReference type="ARBA" id="ARBA00049117"/>
    </source>
</evidence>
<dbReference type="GO" id="GO:0017111">
    <property type="term" value="F:ribonucleoside triphosphate phosphatase activity"/>
    <property type="evidence" value="ECO:0000318"/>
    <property type="project" value="GO_Central"/>
</dbReference>
<evidence type="ECO:0000256" key="41">
    <source>
        <dbReference type="ARBA" id="ARBA00049502"/>
    </source>
</evidence>
<dbReference type="PANTHER" id="PTHR11782:SF32">
    <property type="entry name" value="ECTONUCLEOSIDE TRIPHOSPHATE DIPHOSPHOHYDROLASE 1"/>
    <property type="match status" value="1"/>
</dbReference>
<evidence type="ECO:0000256" key="28">
    <source>
        <dbReference type="ARBA" id="ARBA00047940"/>
    </source>
</evidence>
<comment type="catalytic activity">
    <reaction evidence="30">
        <text>GDP + H2O = GMP + phosphate + H(+)</text>
        <dbReference type="Rhea" id="RHEA:22156"/>
        <dbReference type="ChEBI" id="CHEBI:15377"/>
        <dbReference type="ChEBI" id="CHEBI:15378"/>
        <dbReference type="ChEBI" id="CHEBI:43474"/>
        <dbReference type="ChEBI" id="CHEBI:58115"/>
        <dbReference type="ChEBI" id="CHEBI:58189"/>
    </reaction>
    <physiologicalReaction direction="left-to-right" evidence="30">
        <dbReference type="Rhea" id="RHEA:22157"/>
    </physiologicalReaction>
</comment>
<evidence type="ECO:0000256" key="19">
    <source>
        <dbReference type="ARBA" id="ARBA00041335"/>
    </source>
</evidence>
<comment type="catalytic activity">
    <reaction evidence="26">
        <text>UTP + H2O = UDP + phosphate + H(+)</text>
        <dbReference type="Rhea" id="RHEA:64900"/>
        <dbReference type="ChEBI" id="CHEBI:15377"/>
        <dbReference type="ChEBI" id="CHEBI:15378"/>
        <dbReference type="ChEBI" id="CHEBI:43474"/>
        <dbReference type="ChEBI" id="CHEBI:46398"/>
        <dbReference type="ChEBI" id="CHEBI:58223"/>
    </reaction>
    <physiologicalReaction direction="left-to-right" evidence="26">
        <dbReference type="Rhea" id="RHEA:64901"/>
    </physiologicalReaction>
</comment>
<evidence type="ECO:0000256" key="3">
    <source>
        <dbReference type="ARBA" id="ARBA00004141"/>
    </source>
</evidence>
<evidence type="ECO:0000256" key="44">
    <source>
        <dbReference type="PIRSR" id="PIRSR600407-2"/>
    </source>
</evidence>
<comment type="similarity">
    <text evidence="5 45">Belongs to the GDA1/CD39 NTPase family.</text>
</comment>
<feature type="active site" description="Proton acceptor" evidence="43">
    <location>
        <position position="297"/>
    </location>
</feature>
<accession>A0A8V0ZNW3</accession>
<evidence type="ECO:0000256" key="17">
    <source>
        <dbReference type="ARBA" id="ARBA00023180"/>
    </source>
</evidence>
<evidence type="ECO:0000256" key="16">
    <source>
        <dbReference type="ARBA" id="ARBA00023157"/>
    </source>
</evidence>
<dbReference type="Pfam" id="PF01150">
    <property type="entry name" value="GDA1_CD39"/>
    <property type="match status" value="1"/>
</dbReference>
<dbReference type="GO" id="GO:0009134">
    <property type="term" value="P:nucleoside diphosphate catabolic process"/>
    <property type="evidence" value="ECO:0000318"/>
    <property type="project" value="GO_Central"/>
</dbReference>
<evidence type="ECO:0000256" key="30">
    <source>
        <dbReference type="ARBA" id="ARBA00048153"/>
    </source>
</evidence>
<dbReference type="AlphaFoldDB" id="A0A8V0ZNW3"/>
<dbReference type="Gene3D" id="3.30.420.150">
    <property type="entry name" value="Exopolyphosphatase. Domain 2"/>
    <property type="match status" value="1"/>
</dbReference>
<keyword evidence="8 46" id="KW-0812">Transmembrane</keyword>
<comment type="catalytic activity">
    <reaction evidence="39">
        <text>GTP + 2 H2O = GMP + 2 phosphate + 2 H(+)</text>
        <dbReference type="Rhea" id="RHEA:64904"/>
        <dbReference type="ChEBI" id="CHEBI:15377"/>
        <dbReference type="ChEBI" id="CHEBI:15378"/>
        <dbReference type="ChEBI" id="CHEBI:37565"/>
        <dbReference type="ChEBI" id="CHEBI:43474"/>
        <dbReference type="ChEBI" id="CHEBI:58115"/>
    </reaction>
    <physiologicalReaction direction="left-to-right" evidence="39">
        <dbReference type="Rhea" id="RHEA:64905"/>
    </physiologicalReaction>
</comment>
<evidence type="ECO:0000256" key="4">
    <source>
        <dbReference type="ARBA" id="ARBA00004345"/>
    </source>
</evidence>
<name>A0A8V0ZNW3_CHICK</name>
<evidence type="ECO:0000256" key="15">
    <source>
        <dbReference type="ARBA" id="ARBA00023136"/>
    </source>
</evidence>
<evidence type="ECO:0007829" key="49">
    <source>
        <dbReference type="PeptideAtlas" id="A0A8V0ZNW3"/>
    </source>
</evidence>
<comment type="function">
    <text evidence="24">Catalyzes the hydrolysis of both di- and triphosphate nucleotides (NDPs and NTPs) and hydrolyze NTPs to nucleotide monophosphates (NMPs) in two distinct successive phosphate-releasing steps, with NDPs as intermediates and participates in the regulation of extracellular levels of nucleotides. By hydrolyzing proinflammatory ATP and platelet-activating ADP to AMP, it blocks platelet aggregation and supports blood flow.</text>
</comment>
<dbReference type="GO" id="GO:0005886">
    <property type="term" value="C:plasma membrane"/>
    <property type="evidence" value="ECO:0000318"/>
    <property type="project" value="GO_Central"/>
</dbReference>
<evidence type="ECO:0000256" key="6">
    <source>
        <dbReference type="ARBA" id="ARBA00011748"/>
    </source>
</evidence>
<comment type="catalytic activity">
    <reaction evidence="42">
        <text>ADP + H2O = AMP + phosphate + H(+)</text>
        <dbReference type="Rhea" id="RHEA:61436"/>
        <dbReference type="ChEBI" id="CHEBI:15377"/>
        <dbReference type="ChEBI" id="CHEBI:15378"/>
        <dbReference type="ChEBI" id="CHEBI:43474"/>
        <dbReference type="ChEBI" id="CHEBI:456215"/>
        <dbReference type="ChEBI" id="CHEBI:456216"/>
    </reaction>
    <physiologicalReaction direction="left-to-right" evidence="42">
        <dbReference type="Rhea" id="RHEA:61437"/>
    </physiologicalReaction>
</comment>
<evidence type="ECO:0000256" key="43">
    <source>
        <dbReference type="PIRSR" id="PIRSR600407-1"/>
    </source>
</evidence>
<reference evidence="47" key="3">
    <citation type="submission" date="2025-09" db="UniProtKB">
        <authorList>
            <consortium name="Ensembl"/>
        </authorList>
    </citation>
    <scope>IDENTIFICATION</scope>
    <source>
        <strain evidence="47">broiler</strain>
    </source>
</reference>
<evidence type="ECO:0000313" key="48">
    <source>
        <dbReference type="Proteomes" id="UP000000539"/>
    </source>
</evidence>
<evidence type="ECO:0000256" key="45">
    <source>
        <dbReference type="RuleBase" id="RU003833"/>
    </source>
</evidence>
<dbReference type="Gene3D" id="3.30.420.40">
    <property type="match status" value="1"/>
</dbReference>
<comment type="catalytic activity">
    <reaction evidence="36">
        <text>GTP + H2O = GDP + phosphate + H(+)</text>
        <dbReference type="Rhea" id="RHEA:19669"/>
        <dbReference type="ChEBI" id="CHEBI:15377"/>
        <dbReference type="ChEBI" id="CHEBI:15378"/>
        <dbReference type="ChEBI" id="CHEBI:37565"/>
        <dbReference type="ChEBI" id="CHEBI:43474"/>
        <dbReference type="ChEBI" id="CHEBI:58189"/>
    </reaction>
    <physiologicalReaction direction="left-to-right" evidence="36">
        <dbReference type="Rhea" id="RHEA:19670"/>
    </physiologicalReaction>
</comment>
<keyword evidence="48" id="KW-1185">Reference proteome</keyword>
<feature type="transmembrane region" description="Helical" evidence="46">
    <location>
        <begin position="600"/>
        <end position="622"/>
    </location>
</feature>
<dbReference type="PROSITE" id="PS01238">
    <property type="entry name" value="GDA1_CD39_NTPASE"/>
    <property type="match status" value="1"/>
</dbReference>
<dbReference type="CDD" id="cd24110">
    <property type="entry name" value="ASKHA_NBD_NTPDase1"/>
    <property type="match status" value="1"/>
</dbReference>
<dbReference type="FunFam" id="3.30.420.40:FF:000068">
    <property type="entry name" value="Ectonucleoside triphosphate diphosphohydrolase 1"/>
    <property type="match status" value="1"/>
</dbReference>
<comment type="catalytic activity">
    <reaction evidence="31">
        <text>IDP + H2O = IMP + phosphate + H(+)</text>
        <dbReference type="Rhea" id="RHEA:35207"/>
        <dbReference type="ChEBI" id="CHEBI:15377"/>
        <dbReference type="ChEBI" id="CHEBI:15378"/>
        <dbReference type="ChEBI" id="CHEBI:43474"/>
        <dbReference type="ChEBI" id="CHEBI:58053"/>
        <dbReference type="ChEBI" id="CHEBI:58280"/>
    </reaction>
    <physiologicalReaction direction="left-to-right" evidence="31">
        <dbReference type="Rhea" id="RHEA:35208"/>
    </physiologicalReaction>
</comment>
<feature type="binding site" evidence="44">
    <location>
        <begin position="338"/>
        <end position="342"/>
    </location>
    <ligand>
        <name>ATP</name>
        <dbReference type="ChEBI" id="CHEBI:30616"/>
    </ligand>
</feature>
<dbReference type="FunFam" id="3.30.420.150:FF:000002">
    <property type="entry name" value="Ectonucleoside triphosphate diphosphohydrolase 1"/>
    <property type="match status" value="1"/>
</dbReference>
<evidence type="ECO:0000256" key="34">
    <source>
        <dbReference type="ARBA" id="ARBA00048790"/>
    </source>
</evidence>
<comment type="catalytic activity">
    <reaction evidence="38">
        <text>UTP + 2 H2O = UMP + 2 phosphate + 2 H(+)</text>
        <dbReference type="Rhea" id="RHEA:64896"/>
        <dbReference type="ChEBI" id="CHEBI:15377"/>
        <dbReference type="ChEBI" id="CHEBI:15378"/>
        <dbReference type="ChEBI" id="CHEBI:43474"/>
        <dbReference type="ChEBI" id="CHEBI:46398"/>
        <dbReference type="ChEBI" id="CHEBI:57865"/>
    </reaction>
    <physiologicalReaction direction="left-to-right" evidence="38">
        <dbReference type="Rhea" id="RHEA:64897"/>
    </physiologicalReaction>
</comment>
<dbReference type="GO" id="GO:0005901">
    <property type="term" value="C:caveola"/>
    <property type="evidence" value="ECO:0007669"/>
    <property type="project" value="UniProtKB-SubCell"/>
</dbReference>
<dbReference type="Ensembl" id="ENSGALT00010053781.1">
    <property type="protein sequence ID" value="ENSGALP00010032380.1"/>
    <property type="gene ID" value="ENSGALG00010022100.1"/>
</dbReference>
<evidence type="ECO:0000256" key="38">
    <source>
        <dbReference type="ARBA" id="ARBA00049315"/>
    </source>
</evidence>
<evidence type="ECO:0000313" key="47">
    <source>
        <dbReference type="Ensembl" id="ENSGALP00010032380.1"/>
    </source>
</evidence>
<keyword evidence="12 44" id="KW-0067">ATP-binding</keyword>
<evidence type="ECO:0000256" key="9">
    <source>
        <dbReference type="ARBA" id="ARBA00022741"/>
    </source>
</evidence>
<evidence type="ECO:0000256" key="10">
    <source>
        <dbReference type="ARBA" id="ARBA00022801"/>
    </source>
</evidence>
<evidence type="ECO:0000256" key="46">
    <source>
        <dbReference type="SAM" id="Phobius"/>
    </source>
</evidence>
<proteinExistence type="evidence at protein level"/>
<evidence type="ECO:0000256" key="39">
    <source>
        <dbReference type="ARBA" id="ARBA00049333"/>
    </source>
</evidence>
<comment type="catalytic activity">
    <reaction evidence="33">
        <text>ATP + H2O = ADP + phosphate + H(+)</text>
        <dbReference type="Rhea" id="RHEA:13065"/>
        <dbReference type="ChEBI" id="CHEBI:15377"/>
        <dbReference type="ChEBI" id="CHEBI:15378"/>
        <dbReference type="ChEBI" id="CHEBI:30616"/>
        <dbReference type="ChEBI" id="CHEBI:43474"/>
        <dbReference type="ChEBI" id="CHEBI:456216"/>
    </reaction>
    <physiologicalReaction direction="left-to-right" evidence="33">
        <dbReference type="Rhea" id="RHEA:13066"/>
    </physiologicalReaction>
</comment>
<dbReference type="PANTHER" id="PTHR11782">
    <property type="entry name" value="ADENOSINE/GUANOSINE DIPHOSPHATASE"/>
    <property type="match status" value="1"/>
</dbReference>
<organism evidence="47 48">
    <name type="scientific">Gallus gallus</name>
    <name type="common">Chicken</name>
    <dbReference type="NCBI Taxonomy" id="9031"/>
    <lineage>
        <taxon>Eukaryota</taxon>
        <taxon>Metazoa</taxon>
        <taxon>Chordata</taxon>
        <taxon>Craniata</taxon>
        <taxon>Vertebrata</taxon>
        <taxon>Euteleostomi</taxon>
        <taxon>Archelosauria</taxon>
        <taxon>Archosauria</taxon>
        <taxon>Dinosauria</taxon>
        <taxon>Saurischia</taxon>
        <taxon>Theropoda</taxon>
        <taxon>Coelurosauria</taxon>
        <taxon>Aves</taxon>
        <taxon>Neognathae</taxon>
        <taxon>Galloanserae</taxon>
        <taxon>Galliformes</taxon>
        <taxon>Phasianidae</taxon>
        <taxon>Phasianinae</taxon>
        <taxon>Gallus</taxon>
    </lineage>
</organism>
<evidence type="ECO:0000256" key="40">
    <source>
        <dbReference type="ARBA" id="ARBA00049373"/>
    </source>
</evidence>
<reference evidence="47" key="1">
    <citation type="submission" date="2020-11" db="EMBL/GenBank/DDBJ databases">
        <title>Gallus gallus (Chicken) genome, bGalGal1, GRCg7b, maternal haplotype autosomes + Z &amp; W.</title>
        <authorList>
            <person name="Warren W."/>
            <person name="Formenti G."/>
            <person name="Fedrigo O."/>
            <person name="Haase B."/>
            <person name="Mountcastle J."/>
            <person name="Balacco J."/>
            <person name="Tracey A."/>
            <person name="Schneider V."/>
            <person name="Okimoto R."/>
            <person name="Cheng H."/>
            <person name="Hawken R."/>
            <person name="Howe K."/>
            <person name="Jarvis E.D."/>
        </authorList>
    </citation>
    <scope>NUCLEOTIDE SEQUENCE [LARGE SCALE GENOMIC DNA]</scope>
    <source>
        <strain evidence="47">Broiler</strain>
    </source>
</reference>
<keyword evidence="11" id="KW-0106">Calcium</keyword>
<comment type="catalytic activity">
    <reaction evidence="29">
        <text>CDP + H2O = CMP + phosphate + H(+)</text>
        <dbReference type="Rhea" id="RHEA:64880"/>
        <dbReference type="ChEBI" id="CHEBI:15377"/>
        <dbReference type="ChEBI" id="CHEBI:15378"/>
        <dbReference type="ChEBI" id="CHEBI:43474"/>
        <dbReference type="ChEBI" id="CHEBI:58069"/>
        <dbReference type="ChEBI" id="CHEBI:60377"/>
    </reaction>
    <physiologicalReaction direction="left-to-right" evidence="29">
        <dbReference type="Rhea" id="RHEA:64881"/>
    </physiologicalReaction>
</comment>
<evidence type="ECO:0000256" key="24">
    <source>
        <dbReference type="ARBA" id="ARBA00045877"/>
    </source>
</evidence>
<comment type="catalytic activity">
    <reaction evidence="37">
        <text>ITP + H2O = IDP + phosphate + H(+)</text>
        <dbReference type="Rhea" id="RHEA:28330"/>
        <dbReference type="ChEBI" id="CHEBI:15377"/>
        <dbReference type="ChEBI" id="CHEBI:15378"/>
        <dbReference type="ChEBI" id="CHEBI:43474"/>
        <dbReference type="ChEBI" id="CHEBI:58280"/>
        <dbReference type="ChEBI" id="CHEBI:61402"/>
    </reaction>
    <physiologicalReaction direction="left-to-right" evidence="37">
        <dbReference type="Rhea" id="RHEA:28331"/>
    </physiologicalReaction>
</comment>
<comment type="catalytic activity">
    <reaction evidence="35">
        <text>CTP + H2O = CDP + phosphate + H(+)</text>
        <dbReference type="Rhea" id="RHEA:29387"/>
        <dbReference type="ChEBI" id="CHEBI:15377"/>
        <dbReference type="ChEBI" id="CHEBI:15378"/>
        <dbReference type="ChEBI" id="CHEBI:37563"/>
        <dbReference type="ChEBI" id="CHEBI:43474"/>
        <dbReference type="ChEBI" id="CHEBI:58069"/>
    </reaction>
    <physiologicalReaction direction="left-to-right" evidence="35">
        <dbReference type="Rhea" id="RHEA:29388"/>
    </physiologicalReaction>
</comment>
<keyword evidence="15 46" id="KW-0472">Membrane</keyword>
<dbReference type="GO" id="GO:0070527">
    <property type="term" value="P:platelet aggregation"/>
    <property type="evidence" value="ECO:0007669"/>
    <property type="project" value="Ensembl"/>
</dbReference>
<dbReference type="GO" id="GO:0004050">
    <property type="term" value="F:apyrase activity"/>
    <property type="evidence" value="ECO:0007669"/>
    <property type="project" value="UniProtKB-EC"/>
</dbReference>